<comment type="caution">
    <text evidence="1">The sequence shown here is derived from an EMBL/GenBank/DDBJ whole genome shotgun (WGS) entry which is preliminary data.</text>
</comment>
<dbReference type="Proteomes" id="UP001601948">
    <property type="component" value="Unassembled WGS sequence"/>
</dbReference>
<keyword evidence="2" id="KW-1185">Reference proteome</keyword>
<accession>A0ABW6QPI1</accession>
<dbReference type="InterPro" id="IPR011204">
    <property type="entry name" value="Virulence_RhuM-like"/>
</dbReference>
<dbReference type="RefSeq" id="WP_387714698.1">
    <property type="nucleotide sequence ID" value="NZ_JBIAPI010000001.1"/>
</dbReference>
<dbReference type="PANTHER" id="PTHR35810:SF1">
    <property type="entry name" value="CYTOPLASMIC PROTEIN"/>
    <property type="match status" value="1"/>
</dbReference>
<sequence length="89" mass="10472">MQFRRWATTVLREYLIKGFAMNDARLKDPQGVDCFDELLARIRDIRASEKRFYQKVKEVFSASSVDYDPKAPVAQTFFKTIQNKLLPRP</sequence>
<name>A0ABW6QPI1_9NOCA</name>
<gene>
    <name evidence="1" type="primary">rhuM</name>
    <name evidence="1" type="ORF">ACFYV7_07170</name>
</gene>
<dbReference type="Pfam" id="PF13310">
    <property type="entry name" value="Virulence_RhuM"/>
    <property type="match status" value="1"/>
</dbReference>
<protein>
    <submittedName>
        <fullName evidence="1">RhuM family protein</fullName>
    </submittedName>
</protein>
<reference evidence="1 2" key="1">
    <citation type="submission" date="2024-10" db="EMBL/GenBank/DDBJ databases">
        <title>The Natural Products Discovery Center: Release of the First 8490 Sequenced Strains for Exploring Actinobacteria Biosynthetic Diversity.</title>
        <authorList>
            <person name="Kalkreuter E."/>
            <person name="Kautsar S.A."/>
            <person name="Yang D."/>
            <person name="Bader C.D."/>
            <person name="Teijaro C.N."/>
            <person name="Fluegel L."/>
            <person name="Davis C.M."/>
            <person name="Simpson J.R."/>
            <person name="Lauterbach L."/>
            <person name="Steele A.D."/>
            <person name="Gui C."/>
            <person name="Meng S."/>
            <person name="Li G."/>
            <person name="Viehrig K."/>
            <person name="Ye F."/>
            <person name="Su P."/>
            <person name="Kiefer A.F."/>
            <person name="Nichols A."/>
            <person name="Cepeda A.J."/>
            <person name="Yan W."/>
            <person name="Fan B."/>
            <person name="Jiang Y."/>
            <person name="Adhikari A."/>
            <person name="Zheng C.-J."/>
            <person name="Schuster L."/>
            <person name="Cowan T.M."/>
            <person name="Smanski M.J."/>
            <person name="Chevrette M.G."/>
            <person name="De Carvalho L.P.S."/>
            <person name="Shen B."/>
        </authorList>
    </citation>
    <scope>NUCLEOTIDE SEQUENCE [LARGE SCALE GENOMIC DNA]</scope>
    <source>
        <strain evidence="1 2">NPDC003040</strain>
    </source>
</reference>
<evidence type="ECO:0000313" key="2">
    <source>
        <dbReference type="Proteomes" id="UP001601948"/>
    </source>
</evidence>
<proteinExistence type="predicted"/>
<evidence type="ECO:0000313" key="1">
    <source>
        <dbReference type="EMBL" id="MFF3222560.1"/>
    </source>
</evidence>
<organism evidence="1 2">
    <name type="scientific">Nocardia suismassiliense</name>
    <dbReference type="NCBI Taxonomy" id="2077092"/>
    <lineage>
        <taxon>Bacteria</taxon>
        <taxon>Bacillati</taxon>
        <taxon>Actinomycetota</taxon>
        <taxon>Actinomycetes</taxon>
        <taxon>Mycobacteriales</taxon>
        <taxon>Nocardiaceae</taxon>
        <taxon>Nocardia</taxon>
    </lineage>
</organism>
<dbReference type="EMBL" id="JBIAPI010000001">
    <property type="protein sequence ID" value="MFF3222560.1"/>
    <property type="molecule type" value="Genomic_DNA"/>
</dbReference>
<dbReference type="PANTHER" id="PTHR35810">
    <property type="entry name" value="CYTOPLASMIC PROTEIN-RELATED"/>
    <property type="match status" value="1"/>
</dbReference>